<dbReference type="GO" id="GO:0071004">
    <property type="term" value="C:U2-type prespliceosome"/>
    <property type="evidence" value="ECO:0007669"/>
    <property type="project" value="TreeGrafter"/>
</dbReference>
<dbReference type="GO" id="GO:0000956">
    <property type="term" value="P:nuclear-transcribed mRNA catabolic process"/>
    <property type="evidence" value="ECO:0007669"/>
    <property type="project" value="InterPro"/>
</dbReference>
<dbReference type="Gene3D" id="2.30.30.100">
    <property type="match status" value="1"/>
</dbReference>
<dbReference type="GO" id="GO:0005688">
    <property type="term" value="C:U6 snRNP"/>
    <property type="evidence" value="ECO:0007669"/>
    <property type="project" value="TreeGrafter"/>
</dbReference>
<protein>
    <recommendedName>
        <fullName evidence="10">Sm domain-containing protein</fullName>
    </recommendedName>
</protein>
<evidence type="ECO:0000256" key="3">
    <source>
        <dbReference type="ARBA" id="ARBA00022664"/>
    </source>
</evidence>
<dbReference type="InterPro" id="IPR017132">
    <property type="entry name" value="Lsm7"/>
</dbReference>
<dbReference type="PROSITE" id="PS52002">
    <property type="entry name" value="SM"/>
    <property type="match status" value="1"/>
</dbReference>
<keyword evidence="5" id="KW-0694">RNA-binding</keyword>
<dbReference type="GO" id="GO:0071013">
    <property type="term" value="C:catalytic step 2 spliceosome"/>
    <property type="evidence" value="ECO:0007669"/>
    <property type="project" value="TreeGrafter"/>
</dbReference>
<dbReference type="InterPro" id="IPR047575">
    <property type="entry name" value="Sm"/>
</dbReference>
<dbReference type="PANTHER" id="PTHR10553">
    <property type="entry name" value="SMALL NUCLEAR RIBONUCLEOPROTEIN"/>
    <property type="match status" value="1"/>
</dbReference>
<proteinExistence type="inferred from homology"/>
<feature type="compositionally biased region" description="Basic and acidic residues" evidence="9">
    <location>
        <begin position="26"/>
        <end position="42"/>
    </location>
</feature>
<dbReference type="OrthoDB" id="274944at2759"/>
<evidence type="ECO:0000256" key="5">
    <source>
        <dbReference type="ARBA" id="ARBA00022884"/>
    </source>
</evidence>
<reference evidence="11" key="1">
    <citation type="submission" date="2021-03" db="EMBL/GenBank/DDBJ databases">
        <authorList>
            <person name="Tagirdzhanova G."/>
        </authorList>
    </citation>
    <scope>NUCLEOTIDE SEQUENCE</scope>
</reference>
<dbReference type="GO" id="GO:0003723">
    <property type="term" value="F:RNA binding"/>
    <property type="evidence" value="ECO:0007669"/>
    <property type="project" value="UniProtKB-KW"/>
</dbReference>
<accession>A0A8H3EXJ4</accession>
<dbReference type="SUPFAM" id="SSF50182">
    <property type="entry name" value="Sm-like ribonucleoproteins"/>
    <property type="match status" value="1"/>
</dbReference>
<evidence type="ECO:0000256" key="6">
    <source>
        <dbReference type="ARBA" id="ARBA00023187"/>
    </source>
</evidence>
<dbReference type="EMBL" id="CAJPDQ010000009">
    <property type="protein sequence ID" value="CAF9914491.1"/>
    <property type="molecule type" value="Genomic_DNA"/>
</dbReference>
<evidence type="ECO:0000259" key="10">
    <source>
        <dbReference type="PROSITE" id="PS52002"/>
    </source>
</evidence>
<sequence>MSERANFRGGRGGRGRGGRGGSGGREGGHQNKAQAEKQEKKPIIDLEKYIDKELRVKFSAGREVTGVLKGYDPLMNLVLDDTKELLRDDEGNESTRSLGLTVARGTLLVLISPLDGSEQIENPFTE</sequence>
<feature type="domain" description="Sm" evidence="10">
    <location>
        <begin position="41"/>
        <end position="117"/>
    </location>
</feature>
<keyword evidence="8" id="KW-0687">Ribonucleoprotein</keyword>
<dbReference type="InterPro" id="IPR001163">
    <property type="entry name" value="Sm_dom_euk/arc"/>
</dbReference>
<evidence type="ECO:0000256" key="4">
    <source>
        <dbReference type="ARBA" id="ARBA00022728"/>
    </source>
</evidence>
<evidence type="ECO:0000313" key="11">
    <source>
        <dbReference type="EMBL" id="CAF9914491.1"/>
    </source>
</evidence>
<dbReference type="GO" id="GO:0097526">
    <property type="term" value="C:spliceosomal tri-snRNP complex"/>
    <property type="evidence" value="ECO:0007669"/>
    <property type="project" value="TreeGrafter"/>
</dbReference>
<gene>
    <name evidence="11" type="ORF">GOMPHAMPRED_008174</name>
</gene>
<keyword evidence="12" id="KW-1185">Reference proteome</keyword>
<dbReference type="GO" id="GO:0000398">
    <property type="term" value="P:mRNA splicing, via spliceosome"/>
    <property type="evidence" value="ECO:0007669"/>
    <property type="project" value="InterPro"/>
</dbReference>
<dbReference type="CDD" id="cd01729">
    <property type="entry name" value="LSm7"/>
    <property type="match status" value="1"/>
</dbReference>
<dbReference type="Pfam" id="PF01423">
    <property type="entry name" value="LSM"/>
    <property type="match status" value="1"/>
</dbReference>
<dbReference type="FunFam" id="2.30.30.100:FF:000043">
    <property type="entry name" value="U6 snRNA-associated Sm-like protein LSm7"/>
    <property type="match status" value="1"/>
</dbReference>
<keyword evidence="7" id="KW-0539">Nucleus</keyword>
<evidence type="ECO:0000313" key="12">
    <source>
        <dbReference type="Proteomes" id="UP000664169"/>
    </source>
</evidence>
<organism evidence="11 12">
    <name type="scientific">Gomphillus americanus</name>
    <dbReference type="NCBI Taxonomy" id="1940652"/>
    <lineage>
        <taxon>Eukaryota</taxon>
        <taxon>Fungi</taxon>
        <taxon>Dikarya</taxon>
        <taxon>Ascomycota</taxon>
        <taxon>Pezizomycotina</taxon>
        <taxon>Lecanoromycetes</taxon>
        <taxon>OSLEUM clade</taxon>
        <taxon>Ostropomycetidae</taxon>
        <taxon>Ostropales</taxon>
        <taxon>Graphidaceae</taxon>
        <taxon>Gomphilloideae</taxon>
        <taxon>Gomphillus</taxon>
    </lineage>
</organism>
<dbReference type="PANTHER" id="PTHR10553:SF5">
    <property type="entry name" value="U6 SNRNA-ASSOCIATED SM-LIKE PROTEIN LSM7"/>
    <property type="match status" value="1"/>
</dbReference>
<comment type="similarity">
    <text evidence="2">Belongs to the snRNP Sm proteins family.</text>
</comment>
<evidence type="ECO:0000256" key="7">
    <source>
        <dbReference type="ARBA" id="ARBA00023242"/>
    </source>
</evidence>
<dbReference type="Proteomes" id="UP000664169">
    <property type="component" value="Unassembled WGS sequence"/>
</dbReference>
<keyword evidence="4" id="KW-0747">Spliceosome</keyword>
<evidence type="ECO:0000256" key="1">
    <source>
        <dbReference type="ARBA" id="ARBA00004123"/>
    </source>
</evidence>
<dbReference type="InterPro" id="IPR010920">
    <property type="entry name" value="LSM_dom_sf"/>
</dbReference>
<comment type="subcellular location">
    <subcellularLocation>
        <location evidence="1">Nucleus</location>
    </subcellularLocation>
</comment>
<dbReference type="AlphaFoldDB" id="A0A8H3EXJ4"/>
<dbReference type="GO" id="GO:1990726">
    <property type="term" value="C:Lsm1-7-Pat1 complex"/>
    <property type="evidence" value="ECO:0007669"/>
    <property type="project" value="TreeGrafter"/>
</dbReference>
<evidence type="ECO:0000256" key="9">
    <source>
        <dbReference type="SAM" id="MobiDB-lite"/>
    </source>
</evidence>
<dbReference type="SMART" id="SM00651">
    <property type="entry name" value="Sm"/>
    <property type="match status" value="1"/>
</dbReference>
<comment type="caution">
    <text evidence="11">The sequence shown here is derived from an EMBL/GenBank/DDBJ whole genome shotgun (WGS) entry which is preliminary data.</text>
</comment>
<name>A0A8H3EXJ4_9LECA</name>
<keyword evidence="3" id="KW-0507">mRNA processing</keyword>
<evidence type="ECO:0000256" key="8">
    <source>
        <dbReference type="ARBA" id="ARBA00023274"/>
    </source>
</evidence>
<evidence type="ECO:0000256" key="2">
    <source>
        <dbReference type="ARBA" id="ARBA00006850"/>
    </source>
</evidence>
<keyword evidence="6" id="KW-0508">mRNA splicing</keyword>
<feature type="region of interest" description="Disordered" evidence="9">
    <location>
        <begin position="1"/>
        <end position="42"/>
    </location>
</feature>
<dbReference type="InterPro" id="IPR044641">
    <property type="entry name" value="Lsm7/SmG-like"/>
</dbReference>